<dbReference type="Proteomes" id="UP000785613">
    <property type="component" value="Unassembled WGS sequence"/>
</dbReference>
<keyword evidence="2" id="KW-1185">Reference proteome</keyword>
<sequence>MKVSRDFLLDFAYLANLYAWTPADIEEVKAQTRANPEPMRQYWALLAAAHRAGYKQEKANNYERLGAWIQRAPEFADQYARAREGVSADFARVREAAATTLSDQYACAHARRT</sequence>
<proteinExistence type="predicted"/>
<organism evidence="1 2">
    <name type="scientific">Massilia rubra</name>
    <dbReference type="NCBI Taxonomy" id="2607910"/>
    <lineage>
        <taxon>Bacteria</taxon>
        <taxon>Pseudomonadati</taxon>
        <taxon>Pseudomonadota</taxon>
        <taxon>Betaproteobacteria</taxon>
        <taxon>Burkholderiales</taxon>
        <taxon>Oxalobacteraceae</taxon>
        <taxon>Telluria group</taxon>
        <taxon>Massilia</taxon>
    </lineage>
</organism>
<evidence type="ECO:0000313" key="1">
    <source>
        <dbReference type="EMBL" id="NHZ35341.1"/>
    </source>
</evidence>
<evidence type="ECO:0000313" key="2">
    <source>
        <dbReference type="Proteomes" id="UP000785613"/>
    </source>
</evidence>
<accession>A0ABX0LSP0</accession>
<protein>
    <submittedName>
        <fullName evidence="1">Uncharacterized protein</fullName>
    </submittedName>
</protein>
<reference evidence="1 2" key="1">
    <citation type="submission" date="2019-09" db="EMBL/GenBank/DDBJ databases">
        <title>Taxonomy of Antarctic Massilia spp.: description of Massilia rubra sp. nov., Massilia aquatica sp. nov., Massilia mucilaginosa sp. nov., Massilia frigida sp. nov. isolated from streams, lakes and regoliths.</title>
        <authorList>
            <person name="Holochova P."/>
            <person name="Sedlacek I."/>
            <person name="Kralova S."/>
            <person name="Maslanova I."/>
            <person name="Busse H.-J."/>
            <person name="Stankova E."/>
            <person name="Vrbovska V."/>
            <person name="Kovarovic V."/>
            <person name="Bartak M."/>
            <person name="Svec P."/>
            <person name="Pantucek R."/>
        </authorList>
    </citation>
    <scope>NUCLEOTIDE SEQUENCE [LARGE SCALE GENOMIC DNA]</scope>
    <source>
        <strain evidence="1 2">CCM 8692</strain>
    </source>
</reference>
<comment type="caution">
    <text evidence="1">The sequence shown here is derived from an EMBL/GenBank/DDBJ whole genome shotgun (WGS) entry which is preliminary data.</text>
</comment>
<dbReference type="EMBL" id="VUYU01000011">
    <property type="protein sequence ID" value="NHZ35341.1"/>
    <property type="molecule type" value="Genomic_DNA"/>
</dbReference>
<name>A0ABX0LSP0_9BURK</name>
<dbReference type="RefSeq" id="WP_167226534.1">
    <property type="nucleotide sequence ID" value="NZ_VUYU01000011.1"/>
</dbReference>
<gene>
    <name evidence="1" type="ORF">F0185_17375</name>
</gene>